<organism evidence="1 2">
    <name type="scientific">Phytophthora nicotianae (strain INRA-310)</name>
    <name type="common">Phytophthora parasitica</name>
    <dbReference type="NCBI Taxonomy" id="761204"/>
    <lineage>
        <taxon>Eukaryota</taxon>
        <taxon>Sar</taxon>
        <taxon>Stramenopiles</taxon>
        <taxon>Oomycota</taxon>
        <taxon>Peronosporomycetes</taxon>
        <taxon>Peronosporales</taxon>
        <taxon>Peronosporaceae</taxon>
        <taxon>Phytophthora</taxon>
    </lineage>
</organism>
<accession>W2QX98</accession>
<gene>
    <name evidence="1" type="ORF">PPTG_05350</name>
</gene>
<reference evidence="1 2" key="2">
    <citation type="submission" date="2013-11" db="EMBL/GenBank/DDBJ databases">
        <title>The Genome Sequence of Phytophthora parasitica INRA-310.</title>
        <authorList>
            <consortium name="The Broad Institute Genomics Platform"/>
            <person name="Russ C."/>
            <person name="Tyler B."/>
            <person name="Panabieres F."/>
            <person name="Shan W."/>
            <person name="Tripathy S."/>
            <person name="Grunwald N."/>
            <person name="Machado M."/>
            <person name="Johnson C.S."/>
            <person name="Arredondo F."/>
            <person name="Hong C."/>
            <person name="Coffey M."/>
            <person name="Young S.K."/>
            <person name="Zeng Q."/>
            <person name="Gargeya S."/>
            <person name="Fitzgerald M."/>
            <person name="Abouelleil A."/>
            <person name="Alvarado L."/>
            <person name="Chapman S.B."/>
            <person name="Gainer-Dewar J."/>
            <person name="Goldberg J."/>
            <person name="Griggs A."/>
            <person name="Gujja S."/>
            <person name="Hansen M."/>
            <person name="Howarth C."/>
            <person name="Imamovic A."/>
            <person name="Ireland A."/>
            <person name="Larimer J."/>
            <person name="McCowan C."/>
            <person name="Murphy C."/>
            <person name="Pearson M."/>
            <person name="Poon T.W."/>
            <person name="Priest M."/>
            <person name="Roberts A."/>
            <person name="Saif S."/>
            <person name="Shea T."/>
            <person name="Sykes S."/>
            <person name="Wortman J."/>
            <person name="Nusbaum C."/>
            <person name="Birren B."/>
        </authorList>
    </citation>
    <scope>NUCLEOTIDE SEQUENCE [LARGE SCALE GENOMIC DNA]</scope>
    <source>
        <strain evidence="1 2">INRA-310</strain>
    </source>
</reference>
<dbReference type="Proteomes" id="UP000018817">
    <property type="component" value="Unassembled WGS sequence"/>
</dbReference>
<dbReference type="EMBL" id="KI669567">
    <property type="protein sequence ID" value="ETN17571.1"/>
    <property type="molecule type" value="Genomic_DNA"/>
</dbReference>
<dbReference type="GeneID" id="20175402"/>
<protein>
    <submittedName>
        <fullName evidence="1">Uncharacterized protein</fullName>
    </submittedName>
</protein>
<sequence length="148" mass="16460">MKNDVIKIETSTYSGVGNDRLPLNRWFRDIDIAIDSRLVESESAKVNFQLSRLSGKAKEWALVSRVHLRHARGHDEILPTRAEPKTLEEAFAIALREDYTVSSSYGKALSEEDRVSVPEPMKIEAIEASSRVVAPRTGTTAVVEGNAH</sequence>
<dbReference type="RefSeq" id="XP_008897119.1">
    <property type="nucleotide sequence ID" value="XM_008898871.1"/>
</dbReference>
<proteinExistence type="predicted"/>
<name>W2QX98_PHYN3</name>
<dbReference type="STRING" id="761204.W2QX98"/>
<evidence type="ECO:0000313" key="1">
    <source>
        <dbReference type="EMBL" id="ETN17571.1"/>
    </source>
</evidence>
<dbReference type="VEuPathDB" id="FungiDB:PPTG_05350"/>
<evidence type="ECO:0000313" key="2">
    <source>
        <dbReference type="Proteomes" id="UP000018817"/>
    </source>
</evidence>
<reference evidence="2" key="1">
    <citation type="submission" date="2011-12" db="EMBL/GenBank/DDBJ databases">
        <authorList>
            <consortium name="The Broad Institute Genome Sequencing Platform"/>
            <person name="Russ C."/>
            <person name="Tyler B."/>
            <person name="Panabieres F."/>
            <person name="Shan W."/>
            <person name="Tripathy S."/>
            <person name="Grunwald N."/>
            <person name="Machado M."/>
            <person name="Young S.K."/>
            <person name="Zeng Q."/>
            <person name="Gargeya S."/>
            <person name="Fitzgerald M."/>
            <person name="Haas B."/>
            <person name="Abouelleil A."/>
            <person name="Alvarado L."/>
            <person name="Arachchi H.M."/>
            <person name="Berlin A."/>
            <person name="Chapman S.B."/>
            <person name="Gearin G."/>
            <person name="Goldberg J."/>
            <person name="Griggs A."/>
            <person name="Gujja S."/>
            <person name="Hansen M."/>
            <person name="Heiman D."/>
            <person name="Howarth C."/>
            <person name="Larimer J."/>
            <person name="Lui A."/>
            <person name="MacDonald P.J.P."/>
            <person name="McCowen C."/>
            <person name="Montmayeur A."/>
            <person name="Murphy C."/>
            <person name="Neiman D."/>
            <person name="Pearson M."/>
            <person name="Priest M."/>
            <person name="Roberts A."/>
            <person name="Saif S."/>
            <person name="Shea T."/>
            <person name="Sisk P."/>
            <person name="Stolte C."/>
            <person name="Sykes S."/>
            <person name="Wortman J."/>
            <person name="Nusbaum C."/>
            <person name="Birren B."/>
        </authorList>
    </citation>
    <scope>NUCLEOTIDE SEQUENCE [LARGE SCALE GENOMIC DNA]</scope>
    <source>
        <strain evidence="2">INRA-310</strain>
    </source>
</reference>
<dbReference type="AlphaFoldDB" id="W2QX98"/>